<dbReference type="InterPro" id="IPR011009">
    <property type="entry name" value="Kinase-like_dom_sf"/>
</dbReference>
<dbReference type="GO" id="GO:0016020">
    <property type="term" value="C:membrane"/>
    <property type="evidence" value="ECO:0007669"/>
    <property type="project" value="UniProtKB-SubCell"/>
</dbReference>
<evidence type="ECO:0000256" key="10">
    <source>
        <dbReference type="ARBA" id="ARBA00022840"/>
    </source>
</evidence>
<evidence type="ECO:0000313" key="19">
    <source>
        <dbReference type="EnsemblPlants" id="TraesCS7B02G494500.1"/>
    </source>
</evidence>
<dbReference type="OMA" id="NTHMHER"/>
<dbReference type="Gramene" id="TraesCS7B02G494500.1">
    <property type="protein sequence ID" value="TraesCS7B02G494500.1"/>
    <property type="gene ID" value="TraesCS7B02G494500"/>
</dbReference>
<evidence type="ECO:0000256" key="7">
    <source>
        <dbReference type="ARBA" id="ARBA00022737"/>
    </source>
</evidence>
<dbReference type="SUPFAM" id="SSF56112">
    <property type="entry name" value="Protein kinase-like (PK-like)"/>
    <property type="match status" value="2"/>
</dbReference>
<dbReference type="FunFam" id="1.10.510.10:FF:001023">
    <property type="entry name" value="Os07g0541700 protein"/>
    <property type="match status" value="1"/>
</dbReference>
<keyword evidence="7" id="KW-0677">Repeat</keyword>
<dbReference type="AlphaFoldDB" id="A0A3B6SM96"/>
<keyword evidence="11" id="KW-1133">Transmembrane helix</keyword>
<dbReference type="PROSITE" id="PS50011">
    <property type="entry name" value="PROTEIN_KINASE_DOM"/>
    <property type="match status" value="2"/>
</dbReference>
<keyword evidence="4" id="KW-0808">Transferase</keyword>
<evidence type="ECO:0000256" key="12">
    <source>
        <dbReference type="ARBA" id="ARBA00023136"/>
    </source>
</evidence>
<evidence type="ECO:0000256" key="8">
    <source>
        <dbReference type="ARBA" id="ARBA00022741"/>
    </source>
</evidence>
<name>A0A3B6SM96_WHEAT</name>
<dbReference type="PANTHER" id="PTHR45707:SF76">
    <property type="entry name" value="PROTEIN KINASE DOMAIN-CONTAINING PROTEIN"/>
    <property type="match status" value="1"/>
</dbReference>
<dbReference type="Gene3D" id="1.10.510.10">
    <property type="entry name" value="Transferase(Phosphotransferase) domain 1"/>
    <property type="match status" value="2"/>
</dbReference>
<protein>
    <recommendedName>
        <fullName evidence="2">non-specific serine/threonine protein kinase</fullName>
        <ecNumber evidence="2">2.7.11.1</ecNumber>
    </recommendedName>
</protein>
<dbReference type="Gene3D" id="2.60.40.10">
    <property type="entry name" value="Immunoglobulins"/>
    <property type="match status" value="1"/>
</dbReference>
<dbReference type="InterPro" id="IPR008962">
    <property type="entry name" value="PapD-like_sf"/>
</dbReference>
<gene>
    <name evidence="19" type="primary">LOC123162479</name>
</gene>
<keyword evidence="3" id="KW-0723">Serine/threonine-protein kinase</keyword>
<evidence type="ECO:0000259" key="17">
    <source>
        <dbReference type="PROSITE" id="PS50011"/>
    </source>
</evidence>
<keyword evidence="12" id="KW-0472">Membrane</keyword>
<dbReference type="SMR" id="A0A3B6SM96"/>
<dbReference type="InterPro" id="IPR000535">
    <property type="entry name" value="MSP_dom"/>
</dbReference>
<evidence type="ECO:0000256" key="11">
    <source>
        <dbReference type="ARBA" id="ARBA00022989"/>
    </source>
</evidence>
<feature type="binding site" evidence="16">
    <location>
        <position position="478"/>
    </location>
    <ligand>
        <name>ATP</name>
        <dbReference type="ChEBI" id="CHEBI:30616"/>
    </ligand>
</feature>
<evidence type="ECO:0000256" key="4">
    <source>
        <dbReference type="ARBA" id="ARBA00022679"/>
    </source>
</evidence>
<evidence type="ECO:0000256" key="9">
    <source>
        <dbReference type="ARBA" id="ARBA00022777"/>
    </source>
</evidence>
<feature type="domain" description="Protein kinase" evidence="17">
    <location>
        <begin position="449"/>
        <end position="740"/>
    </location>
</feature>
<comment type="catalytic activity">
    <reaction evidence="15">
        <text>L-seryl-[protein] + ATP = O-phospho-L-seryl-[protein] + ADP + H(+)</text>
        <dbReference type="Rhea" id="RHEA:17989"/>
        <dbReference type="Rhea" id="RHEA-COMP:9863"/>
        <dbReference type="Rhea" id="RHEA-COMP:11604"/>
        <dbReference type="ChEBI" id="CHEBI:15378"/>
        <dbReference type="ChEBI" id="CHEBI:29999"/>
        <dbReference type="ChEBI" id="CHEBI:30616"/>
        <dbReference type="ChEBI" id="CHEBI:83421"/>
        <dbReference type="ChEBI" id="CHEBI:456216"/>
        <dbReference type="EC" id="2.7.11.1"/>
    </reaction>
</comment>
<evidence type="ECO:0000256" key="2">
    <source>
        <dbReference type="ARBA" id="ARBA00012513"/>
    </source>
</evidence>
<comment type="subcellular location">
    <subcellularLocation>
        <location evidence="1">Membrane</location>
        <topology evidence="1">Single-pass membrane protein</topology>
    </subcellularLocation>
</comment>
<dbReference type="PANTHER" id="PTHR45707">
    <property type="entry name" value="C2 CALCIUM/LIPID-BINDING PLANT PHOSPHORIBOSYLTRANSFERASE FAMILY PROTEIN"/>
    <property type="match status" value="1"/>
</dbReference>
<dbReference type="SMART" id="SM00220">
    <property type="entry name" value="S_TKc"/>
    <property type="match status" value="2"/>
</dbReference>
<dbReference type="InterPro" id="IPR017441">
    <property type="entry name" value="Protein_kinase_ATP_BS"/>
</dbReference>
<keyword evidence="10 16" id="KW-0067">ATP-binding</keyword>
<dbReference type="Gramene" id="TraesCS7B03G1331100.1">
    <property type="protein sequence ID" value="TraesCS7B03G1331100.1.CDS"/>
    <property type="gene ID" value="TraesCS7B03G1331100"/>
</dbReference>
<dbReference type="InterPro" id="IPR013783">
    <property type="entry name" value="Ig-like_fold"/>
</dbReference>
<organism evidence="19">
    <name type="scientific">Triticum aestivum</name>
    <name type="common">Wheat</name>
    <dbReference type="NCBI Taxonomy" id="4565"/>
    <lineage>
        <taxon>Eukaryota</taxon>
        <taxon>Viridiplantae</taxon>
        <taxon>Streptophyta</taxon>
        <taxon>Embryophyta</taxon>
        <taxon>Tracheophyta</taxon>
        <taxon>Spermatophyta</taxon>
        <taxon>Magnoliopsida</taxon>
        <taxon>Liliopsida</taxon>
        <taxon>Poales</taxon>
        <taxon>Poaceae</taxon>
        <taxon>BOP clade</taxon>
        <taxon>Pooideae</taxon>
        <taxon>Triticodae</taxon>
        <taxon>Triticeae</taxon>
        <taxon>Triticinae</taxon>
        <taxon>Triticum</taxon>
    </lineage>
</organism>
<reference evidence="19" key="1">
    <citation type="submission" date="2018-08" db="EMBL/GenBank/DDBJ databases">
        <authorList>
            <person name="Rossello M."/>
        </authorList>
    </citation>
    <scope>NUCLEOTIDE SEQUENCE [LARGE SCALE GENOMIC DNA]</scope>
    <source>
        <strain evidence="19">cv. Chinese Spring</strain>
    </source>
</reference>
<dbReference type="RefSeq" id="XP_044436195.1">
    <property type="nucleotide sequence ID" value="XM_044580260.1"/>
</dbReference>
<dbReference type="FunFam" id="3.30.200.20:FF:000465">
    <property type="entry name" value="Cysteine-rich receptor-like protein kinase 6"/>
    <property type="match status" value="1"/>
</dbReference>
<proteinExistence type="predicted"/>
<evidence type="ECO:0000256" key="3">
    <source>
        <dbReference type="ARBA" id="ARBA00022527"/>
    </source>
</evidence>
<dbReference type="PROSITE" id="PS00107">
    <property type="entry name" value="PROTEIN_KINASE_ATP"/>
    <property type="match status" value="1"/>
</dbReference>
<evidence type="ECO:0000256" key="13">
    <source>
        <dbReference type="ARBA" id="ARBA00023180"/>
    </source>
</evidence>
<keyword evidence="13" id="KW-0325">Glycoprotein</keyword>
<evidence type="ECO:0000256" key="6">
    <source>
        <dbReference type="ARBA" id="ARBA00022729"/>
    </source>
</evidence>
<keyword evidence="6" id="KW-0732">Signal</keyword>
<dbReference type="Gene3D" id="3.30.200.20">
    <property type="entry name" value="Phosphorylase Kinase, domain 1"/>
    <property type="match status" value="1"/>
</dbReference>
<evidence type="ECO:0000256" key="15">
    <source>
        <dbReference type="ARBA" id="ARBA00048679"/>
    </source>
</evidence>
<comment type="catalytic activity">
    <reaction evidence="14">
        <text>L-threonyl-[protein] + ATP = O-phospho-L-threonyl-[protein] + ADP + H(+)</text>
        <dbReference type="Rhea" id="RHEA:46608"/>
        <dbReference type="Rhea" id="RHEA-COMP:11060"/>
        <dbReference type="Rhea" id="RHEA-COMP:11605"/>
        <dbReference type="ChEBI" id="CHEBI:15378"/>
        <dbReference type="ChEBI" id="CHEBI:30013"/>
        <dbReference type="ChEBI" id="CHEBI:30616"/>
        <dbReference type="ChEBI" id="CHEBI:61977"/>
        <dbReference type="ChEBI" id="CHEBI:456216"/>
        <dbReference type="EC" id="2.7.11.1"/>
    </reaction>
</comment>
<keyword evidence="8 16" id="KW-0547">Nucleotide-binding</keyword>
<dbReference type="GO" id="GO:0006950">
    <property type="term" value="P:response to stress"/>
    <property type="evidence" value="ECO:0007669"/>
    <property type="project" value="UniProtKB-ARBA"/>
</dbReference>
<evidence type="ECO:0000259" key="18">
    <source>
        <dbReference type="PROSITE" id="PS50202"/>
    </source>
</evidence>
<evidence type="ECO:0000256" key="5">
    <source>
        <dbReference type="ARBA" id="ARBA00022692"/>
    </source>
</evidence>
<evidence type="ECO:0000313" key="20">
    <source>
        <dbReference type="Proteomes" id="UP000019116"/>
    </source>
</evidence>
<dbReference type="PROSITE" id="PS50202">
    <property type="entry name" value="MSP"/>
    <property type="match status" value="1"/>
</dbReference>
<evidence type="ECO:0000256" key="1">
    <source>
        <dbReference type="ARBA" id="ARBA00004167"/>
    </source>
</evidence>
<dbReference type="EnsemblPlants" id="TraesCS7B02G494500.1">
    <property type="protein sequence ID" value="TraesCS7B02G494500.1"/>
    <property type="gene ID" value="TraesCS7B02G494500"/>
</dbReference>
<evidence type="ECO:0000256" key="16">
    <source>
        <dbReference type="PROSITE-ProRule" id="PRU10141"/>
    </source>
</evidence>
<feature type="domain" description="MSP" evidence="18">
    <location>
        <begin position="261"/>
        <end position="395"/>
    </location>
</feature>
<dbReference type="GeneID" id="123162479"/>
<dbReference type="Proteomes" id="UP000019116">
    <property type="component" value="Chromosome 7B"/>
</dbReference>
<accession>A0A3B6SM96</accession>
<dbReference type="SUPFAM" id="SSF49354">
    <property type="entry name" value="PapD-like"/>
    <property type="match status" value="1"/>
</dbReference>
<evidence type="ECO:0000256" key="14">
    <source>
        <dbReference type="ARBA" id="ARBA00047899"/>
    </source>
</evidence>
<dbReference type="Pfam" id="PF00069">
    <property type="entry name" value="Pkinase"/>
    <property type="match status" value="2"/>
</dbReference>
<keyword evidence="5" id="KW-0812">Transmembrane</keyword>
<keyword evidence="20" id="KW-1185">Reference proteome</keyword>
<dbReference type="FunFam" id="1.10.510.10:FF:000129">
    <property type="entry name" value="cysteine-rich receptor-like protein kinase 10"/>
    <property type="match status" value="1"/>
</dbReference>
<keyword evidence="9" id="KW-0418">Kinase</keyword>
<feature type="domain" description="Protein kinase" evidence="17">
    <location>
        <begin position="1"/>
        <end position="257"/>
    </location>
</feature>
<dbReference type="EC" id="2.7.11.1" evidence="2"/>
<dbReference type="GO" id="GO:0005524">
    <property type="term" value="F:ATP binding"/>
    <property type="evidence" value="ECO:0007669"/>
    <property type="project" value="UniProtKB-UniRule"/>
</dbReference>
<dbReference type="KEGG" id="taes:123162479"/>
<sequence>MVSLTTWKLEEAELENGTIAVKRMFNTHMHEREFNREIECPMQVKHKNIARFLGYCADTQGRMEIYNGQFVMADVQQRLTCFEYIPNGSLDEYIKDPSSGLEWRKRYKIIKGICEGLNYLHQKKILHLDLKPTNILLDEDMTPKFIDFGLSRCLKEGETRVFTSNIAGTIGYLAPEFTRGVITYKFDLYSLGVIIGEILTGRKGYQTVEEVLESWCNWSDESQLEQIRVCVGIGMECIEYNPGKRPESINHIIDRLLVTESTMIIPAGGPSELLVLDKLALSFPFEPNMVITCPLQLTNNTDKHVAFRLKENTGKSFLRLPLYGIVTPRSLYTLDVTMEEHRELPQKRNMYMILDSATILGDDVAHIFESQPDDFFKTERKTGNVVQIILKAFYTLHHDTKDPSKIGSKSHHLSSGDTGSKPLDLSFDHIGSKPNHLAFQHLKDITDNFSDKRILGKGGFGVVYKGVLQSGQVVAVKKLVMGMPTSEKQFENEVNLLMKLEHPNIVQLVGYCYETVRLHTPHEGEFVFAENTESLLCLECLPNGSLDKYISDASSGLDWRTRWKIIEGVSFGLQYLHEQPKGPIVHLDLKPANILLDKNMVPKIADFGLSRLFDEKQNISTALHGGTLGYMPPEFTRGKLTLMSDIFSLGVIILEVITGHKEYPYDIRTESKDFIEHELQKWRNVLQEEPTSSTLLDMDSHQIERCIQIGLICVNLERSRRPTMKKIIDMLQGSGSIDWYITNELSCHDIQEEP</sequence>
<dbReference type="OrthoDB" id="647973at2759"/>
<reference evidence="19" key="2">
    <citation type="submission" date="2018-10" db="UniProtKB">
        <authorList>
            <consortium name="EnsemblPlants"/>
        </authorList>
    </citation>
    <scope>IDENTIFICATION</scope>
</reference>
<dbReference type="GO" id="GO:0004674">
    <property type="term" value="F:protein serine/threonine kinase activity"/>
    <property type="evidence" value="ECO:0007669"/>
    <property type="project" value="UniProtKB-KW"/>
</dbReference>
<dbReference type="InterPro" id="IPR000719">
    <property type="entry name" value="Prot_kinase_dom"/>
</dbReference>
<dbReference type="STRING" id="4565.A0A3B6SM96"/>
<dbReference type="InterPro" id="IPR008271">
    <property type="entry name" value="Ser/Thr_kinase_AS"/>
</dbReference>
<dbReference type="PROSITE" id="PS00108">
    <property type="entry name" value="PROTEIN_KINASE_ST"/>
    <property type="match status" value="2"/>
</dbReference>
<dbReference type="Pfam" id="PF00635">
    <property type="entry name" value="Motile_Sperm"/>
    <property type="match status" value="1"/>
</dbReference>